<evidence type="ECO:0000313" key="2">
    <source>
        <dbReference type="Proteomes" id="UP000296049"/>
    </source>
</evidence>
<sequence>MSKVLMIKMEKNARKNNNGLEQLFKDSTKAVSSFVNCLFRKATTYLDVSVHMLRFLSQLRVVHRTHRHQKLKADLDQDAFQTHYLLFRHIELSAMATGLLPLSVPDSPSLLKEPTFS</sequence>
<protein>
    <submittedName>
        <fullName evidence="1">Uncharacterized protein</fullName>
    </submittedName>
</protein>
<keyword evidence="2" id="KW-1185">Reference proteome</keyword>
<reference evidence="2" key="1">
    <citation type="journal article" date="2013" name="Nat. Genet.">
        <title>The duck genome and transcriptome provide insight into an avian influenza virus reservoir species.</title>
        <authorList>
            <person name="Huang Y."/>
            <person name="Li Y."/>
            <person name="Burt D.W."/>
            <person name="Chen H."/>
            <person name="Zhang Y."/>
            <person name="Qian W."/>
            <person name="Kim H."/>
            <person name="Gan S."/>
            <person name="Zhao Y."/>
            <person name="Li J."/>
            <person name="Yi K."/>
            <person name="Feng H."/>
            <person name="Zhu P."/>
            <person name="Li B."/>
            <person name="Liu Q."/>
            <person name="Fairley S."/>
            <person name="Magor K.E."/>
            <person name="Du Z."/>
            <person name="Hu X."/>
            <person name="Goodman L."/>
            <person name="Tafer H."/>
            <person name="Vignal A."/>
            <person name="Lee T."/>
            <person name="Kim K.W."/>
            <person name="Sheng Z."/>
            <person name="An Y."/>
            <person name="Searle S."/>
            <person name="Herrero J."/>
            <person name="Groenen M.A."/>
            <person name="Crooijmans R.P."/>
            <person name="Faraut T."/>
            <person name="Cai Q."/>
            <person name="Webster R.G."/>
            <person name="Aldridge J.R."/>
            <person name="Warren W.C."/>
            <person name="Bartschat S."/>
            <person name="Kehr S."/>
            <person name="Marz M."/>
            <person name="Stadler P.F."/>
            <person name="Smith J."/>
            <person name="Kraus R.H."/>
            <person name="Zhao Y."/>
            <person name="Ren L."/>
            <person name="Fei J."/>
            <person name="Morisson M."/>
            <person name="Kaiser P."/>
            <person name="Griffin D.K."/>
            <person name="Rao M."/>
            <person name="Pitel F."/>
            <person name="Wang J."/>
            <person name="Li N."/>
        </authorList>
    </citation>
    <scope>NUCLEOTIDE SEQUENCE [LARGE SCALE GENOMIC DNA]</scope>
</reference>
<accession>R0KDY7</accession>
<dbReference type="EMBL" id="KB742463">
    <property type="protein sequence ID" value="EOB08237.1"/>
    <property type="molecule type" value="Genomic_DNA"/>
</dbReference>
<gene>
    <name evidence="1" type="ORF">Anapl_12023</name>
</gene>
<name>R0KDY7_ANAPL</name>
<proteinExistence type="predicted"/>
<organism evidence="1 2">
    <name type="scientific">Anas platyrhynchos</name>
    <name type="common">Mallard</name>
    <name type="synonym">Anas boschas</name>
    <dbReference type="NCBI Taxonomy" id="8839"/>
    <lineage>
        <taxon>Eukaryota</taxon>
        <taxon>Metazoa</taxon>
        <taxon>Chordata</taxon>
        <taxon>Craniata</taxon>
        <taxon>Vertebrata</taxon>
        <taxon>Euteleostomi</taxon>
        <taxon>Archelosauria</taxon>
        <taxon>Archosauria</taxon>
        <taxon>Dinosauria</taxon>
        <taxon>Saurischia</taxon>
        <taxon>Theropoda</taxon>
        <taxon>Coelurosauria</taxon>
        <taxon>Aves</taxon>
        <taxon>Neognathae</taxon>
        <taxon>Galloanserae</taxon>
        <taxon>Anseriformes</taxon>
        <taxon>Anatidae</taxon>
        <taxon>Anatinae</taxon>
        <taxon>Anas</taxon>
    </lineage>
</organism>
<dbReference type="Proteomes" id="UP000296049">
    <property type="component" value="Unassembled WGS sequence"/>
</dbReference>
<evidence type="ECO:0000313" key="1">
    <source>
        <dbReference type="EMBL" id="EOB08237.1"/>
    </source>
</evidence>
<dbReference type="AlphaFoldDB" id="R0KDY7"/>